<feature type="signal peptide" evidence="17">
    <location>
        <begin position="1"/>
        <end position="30"/>
    </location>
</feature>
<evidence type="ECO:0000256" key="10">
    <source>
        <dbReference type="ARBA" id="ARBA00023136"/>
    </source>
</evidence>
<dbReference type="NCBIfam" id="TIGR03043">
    <property type="entry name" value="PS_II_psbZ"/>
    <property type="match status" value="1"/>
</dbReference>
<feature type="transmembrane region" description="Helical" evidence="16">
    <location>
        <begin position="40"/>
        <end position="63"/>
    </location>
</feature>
<dbReference type="InterPro" id="IPR036512">
    <property type="entry name" value="PSII_PsbZ_sf"/>
</dbReference>
<feature type="chain" id="PRO_5037930499" description="Photosystem II reaction center protein Z" evidence="17">
    <location>
        <begin position="31"/>
        <end position="64"/>
    </location>
</feature>
<dbReference type="GO" id="GO:0015979">
    <property type="term" value="P:photosynthesis"/>
    <property type="evidence" value="ECO:0007669"/>
    <property type="project" value="UniProtKB-UniRule"/>
</dbReference>
<dbReference type="GO" id="GO:0009539">
    <property type="term" value="C:photosystem II reaction center"/>
    <property type="evidence" value="ECO:0007669"/>
    <property type="project" value="InterPro"/>
</dbReference>
<dbReference type="GO" id="GO:0042549">
    <property type="term" value="P:photosystem II stabilization"/>
    <property type="evidence" value="ECO:0007669"/>
    <property type="project" value="InterPro"/>
</dbReference>
<protein>
    <recommendedName>
        <fullName evidence="3 14">Photosystem II reaction center protein Z</fullName>
        <shortName evidence="14">PSII-Z</shortName>
    </recommendedName>
</protein>
<evidence type="ECO:0000256" key="8">
    <source>
        <dbReference type="ARBA" id="ARBA00022989"/>
    </source>
</evidence>
<keyword evidence="9 14" id="KW-0793">Thylakoid</keyword>
<dbReference type="InterPro" id="IPR002644">
    <property type="entry name" value="PSII_PsbZ"/>
</dbReference>
<comment type="function">
    <text evidence="12 14">May control the interaction of photosystem II (PSII) cores with the light-harvesting antenna, regulates electron flow through the 2 photosystem reaction centers. PSII is a light-driven water plastoquinone oxidoreductase, using light energy to abstract electrons from H(2)O, generating a proton gradient subsequently used for ATP formation.</text>
</comment>
<evidence type="ECO:0000256" key="15">
    <source>
        <dbReference type="RuleBase" id="RU003472"/>
    </source>
</evidence>
<keyword evidence="11 14" id="KW-0604">Photosystem II</keyword>
<evidence type="ECO:0000256" key="11">
    <source>
        <dbReference type="ARBA" id="ARBA00023276"/>
    </source>
</evidence>
<dbReference type="Pfam" id="PF01737">
    <property type="entry name" value="Ycf9"/>
    <property type="match status" value="1"/>
</dbReference>
<sequence>MNLILIFQASLLALVLLSVLLVIAVPVILASPEGWNNNKNYIFTGAAAWTGLIFVIGTLNSLVV</sequence>
<evidence type="ECO:0000256" key="4">
    <source>
        <dbReference type="ARBA" id="ARBA00022469"/>
    </source>
</evidence>
<comment type="function">
    <text evidence="15">Controls the interaction of photosystem II (PSII) cores with the light-harvesting antenna, regulates electron flow through the 2 photosystem reaction centers. PSII is a light-driven water plastoquinone oxidoreductase, using light energy to abstract electrons from H(2)O, generating a proton gradient subsequently used for ATP formation.</text>
</comment>
<keyword evidence="4 14" id="KW-0674">Reaction center</keyword>
<evidence type="ECO:0000256" key="16">
    <source>
        <dbReference type="SAM" id="Phobius"/>
    </source>
</evidence>
<gene>
    <name evidence="14" type="primary">psbZ</name>
</gene>
<reference evidence="18" key="1">
    <citation type="submission" date="2021-09" db="EMBL/GenBank/DDBJ databases">
        <authorList>
            <person name="Maciszewski K."/>
            <person name="Dabbagh N."/>
            <person name="Preisfeld A."/>
            <person name="Karnkowska A."/>
        </authorList>
    </citation>
    <scope>NUCLEOTIDE SEQUENCE</scope>
</reference>
<comment type="subunit">
    <text evidence="13 14">PSII is composed of 1 copy each of membrane proteins PsbA, PsbB, PsbC, PsbD, PsbE, PsbF, PsbH, PsbI, PsbJ, PsbK, PsbL, PsbM, PsbT, PsbY, PsbZ, Psb30/Ycf12, at least 3 peripheral proteins of the oxygen-evolving complex and a large number of cofactors. It forms dimeric complexes.</text>
</comment>
<dbReference type="HAMAP" id="MF_00644">
    <property type="entry name" value="PSII_PsbZ"/>
    <property type="match status" value="1"/>
</dbReference>
<evidence type="ECO:0000256" key="13">
    <source>
        <dbReference type="ARBA" id="ARBA00038734"/>
    </source>
</evidence>
<comment type="similarity">
    <text evidence="2 14 15">Belongs to the PsbZ family.</text>
</comment>
<evidence type="ECO:0000256" key="12">
    <source>
        <dbReference type="ARBA" id="ARBA00037496"/>
    </source>
</evidence>
<dbReference type="PANTHER" id="PTHR34971">
    <property type="entry name" value="PHOTOSYSTEM II REACTION CENTER PROTEIN Z"/>
    <property type="match status" value="1"/>
</dbReference>
<evidence type="ECO:0000256" key="1">
    <source>
        <dbReference type="ARBA" id="ARBA00004141"/>
    </source>
</evidence>
<geneLocation type="chloroplast" evidence="18"/>
<keyword evidence="17" id="KW-0732">Signal</keyword>
<dbReference type="EMBL" id="OK136185">
    <property type="protein sequence ID" value="UXD06394.1"/>
    <property type="molecule type" value="Genomic_DNA"/>
</dbReference>
<evidence type="ECO:0000256" key="9">
    <source>
        <dbReference type="ARBA" id="ARBA00023078"/>
    </source>
</evidence>
<keyword evidence="18" id="KW-0934">Plastid</keyword>
<evidence type="ECO:0000256" key="17">
    <source>
        <dbReference type="SAM" id="SignalP"/>
    </source>
</evidence>
<name>A0A977K886_9EUGL</name>
<keyword evidence="7 14" id="KW-0812">Transmembrane</keyword>
<evidence type="ECO:0000313" key="18">
    <source>
        <dbReference type="EMBL" id="UXD06394.1"/>
    </source>
</evidence>
<evidence type="ECO:0000256" key="2">
    <source>
        <dbReference type="ARBA" id="ARBA00008367"/>
    </source>
</evidence>
<comment type="subcellular location">
    <subcellularLocation>
        <location evidence="1">Membrane</location>
        <topology evidence="1">Multi-pass membrane protein</topology>
    </subcellularLocation>
    <subcellularLocation>
        <location evidence="14">Plastid</location>
        <location evidence="14">Chloroplast thylakoid membrane</location>
        <topology evidence="14">Multi-pass membrane protein</topology>
    </subcellularLocation>
</comment>
<dbReference type="PANTHER" id="PTHR34971:SF2">
    <property type="entry name" value="PHOTOSYSTEM II REACTION CENTER PROTEIN Z"/>
    <property type="match status" value="1"/>
</dbReference>
<evidence type="ECO:0000256" key="3">
    <source>
        <dbReference type="ARBA" id="ARBA00021665"/>
    </source>
</evidence>
<accession>A0A977K886</accession>
<keyword evidence="10 14" id="KW-0472">Membrane</keyword>
<evidence type="ECO:0000256" key="6">
    <source>
        <dbReference type="ARBA" id="ARBA00022531"/>
    </source>
</evidence>
<dbReference type="Gene3D" id="1.10.287.740">
    <property type="entry name" value="Photosystem II PsbZ, reaction centre"/>
    <property type="match status" value="1"/>
</dbReference>
<evidence type="ECO:0000256" key="14">
    <source>
        <dbReference type="HAMAP-Rule" id="MF_00644"/>
    </source>
</evidence>
<evidence type="ECO:0000256" key="5">
    <source>
        <dbReference type="ARBA" id="ARBA00022528"/>
    </source>
</evidence>
<dbReference type="SUPFAM" id="SSF161055">
    <property type="entry name" value="PsbZ-like"/>
    <property type="match status" value="1"/>
</dbReference>
<dbReference type="AlphaFoldDB" id="A0A977K886"/>
<keyword evidence="6 14" id="KW-0602">Photosynthesis</keyword>
<proteinExistence type="inferred from homology"/>
<dbReference type="GO" id="GO:0009535">
    <property type="term" value="C:chloroplast thylakoid membrane"/>
    <property type="evidence" value="ECO:0007669"/>
    <property type="project" value="UniProtKB-SubCell"/>
</dbReference>
<evidence type="ECO:0000256" key="7">
    <source>
        <dbReference type="ARBA" id="ARBA00022692"/>
    </source>
</evidence>
<keyword evidence="5 18" id="KW-0150">Chloroplast</keyword>
<organism evidence="18">
    <name type="scientific">Eutreptiella sp. CCMP389</name>
    <dbReference type="NCBI Taxonomy" id="96781"/>
    <lineage>
        <taxon>Eukaryota</taxon>
        <taxon>Discoba</taxon>
        <taxon>Euglenozoa</taxon>
        <taxon>Euglenida</taxon>
        <taxon>Spirocuta</taxon>
        <taxon>Euglenophyceae</taxon>
        <taxon>Eutreptiales</taxon>
        <taxon>Eutreptiaceae</taxon>
        <taxon>Eutreptiella</taxon>
    </lineage>
</organism>
<keyword evidence="8 14" id="KW-1133">Transmembrane helix</keyword>
<reference evidence="18" key="2">
    <citation type="journal article" date="2022" name="Mol. Phylogenet. Evol.">
        <title>Maturyoshka: A maturase inside a maturase, and other peculiarities of the novel chloroplast genomes of marine euglenophytes.</title>
        <authorList>
            <person name="Maciszewski K."/>
            <person name="Dabbagh N."/>
            <person name="Preisfeld A."/>
            <person name="Karnkowska A."/>
        </authorList>
    </citation>
    <scope>NUCLEOTIDE SEQUENCE</scope>
</reference>